<dbReference type="InterPro" id="IPR029063">
    <property type="entry name" value="SAM-dependent_MTases_sf"/>
</dbReference>
<reference evidence="1 2" key="1">
    <citation type="submission" date="2019-02" db="EMBL/GenBank/DDBJ databases">
        <title>Deep-cultivation of Planctomycetes and their phenomic and genomic characterization uncovers novel biology.</title>
        <authorList>
            <person name="Wiegand S."/>
            <person name="Jogler M."/>
            <person name="Boedeker C."/>
            <person name="Pinto D."/>
            <person name="Vollmers J."/>
            <person name="Rivas-Marin E."/>
            <person name="Kohn T."/>
            <person name="Peeters S.H."/>
            <person name="Heuer A."/>
            <person name="Rast P."/>
            <person name="Oberbeckmann S."/>
            <person name="Bunk B."/>
            <person name="Jeske O."/>
            <person name="Meyerdierks A."/>
            <person name="Storesund J.E."/>
            <person name="Kallscheuer N."/>
            <person name="Luecker S."/>
            <person name="Lage O.M."/>
            <person name="Pohl T."/>
            <person name="Merkel B.J."/>
            <person name="Hornburger P."/>
            <person name="Mueller R.-W."/>
            <person name="Bruemmer F."/>
            <person name="Labrenz M."/>
            <person name="Spormann A.M."/>
            <person name="Op den Camp H."/>
            <person name="Overmann J."/>
            <person name="Amann R."/>
            <person name="Jetten M.S.M."/>
            <person name="Mascher T."/>
            <person name="Medema M.H."/>
            <person name="Devos D.P."/>
            <person name="Kaster A.-K."/>
            <person name="Ovreas L."/>
            <person name="Rohde M."/>
            <person name="Galperin M.Y."/>
            <person name="Jogler C."/>
        </authorList>
    </citation>
    <scope>NUCLEOTIDE SEQUENCE [LARGE SCALE GENOMIC DNA]</scope>
    <source>
        <strain evidence="1 2">Pla163</strain>
    </source>
</reference>
<dbReference type="PANTHER" id="PTHR43861">
    <property type="entry name" value="TRANS-ACONITATE 2-METHYLTRANSFERASE-RELATED"/>
    <property type="match status" value="1"/>
</dbReference>
<dbReference type="GO" id="GO:0102130">
    <property type="term" value="F:malonyl-CoA methyltransferase activity"/>
    <property type="evidence" value="ECO:0007669"/>
    <property type="project" value="UniProtKB-EC"/>
</dbReference>
<proteinExistence type="predicted"/>
<name>A0A518CX42_9BACT</name>
<sequence length="307" mass="34211">MIQVPGLAREVPEGAFQDVACGLCGSDRREVKFTDGPFSVVTCGECGLTYVTPRLLDESLLADVYDEGYWSSNAASDRGYTDYRADAPLYLKTYRKRYQIVERYFDRPGRVLDVGCAAGYFLAVMQEKGWDVTGLEPSDAIRPMAAERLGEKNVLPGLLHEAPLEPASFDLVTFWDVVEHIPDVVGALKYVKTLLKPGGKLLIETQNVASKTAAKMGKTWHHYKHAEHIYHFDPSTIVKLMDDAGFSILENTPKLGGKYVSLEFIVERAGRVHPLISTLLSPLRLMGRASVYVNLNDEMIVMAEPRH</sequence>
<protein>
    <submittedName>
        <fullName evidence="1">Malonyl-[acyl-carrier protein] O-methyltransferase</fullName>
        <ecNumber evidence="1">2.1.1.197</ecNumber>
    </submittedName>
</protein>
<dbReference type="OrthoDB" id="2577067at2"/>
<organism evidence="1 2">
    <name type="scientific">Rohdeia mirabilis</name>
    <dbReference type="NCBI Taxonomy" id="2528008"/>
    <lineage>
        <taxon>Bacteria</taxon>
        <taxon>Pseudomonadati</taxon>
        <taxon>Planctomycetota</taxon>
        <taxon>Planctomycetia</taxon>
        <taxon>Planctomycetia incertae sedis</taxon>
        <taxon>Rohdeia</taxon>
    </lineage>
</organism>
<dbReference type="RefSeq" id="WP_145184147.1">
    <property type="nucleotide sequence ID" value="NZ_CP036290.1"/>
</dbReference>
<accession>A0A518CX42</accession>
<dbReference type="CDD" id="cd02440">
    <property type="entry name" value="AdoMet_MTases"/>
    <property type="match status" value="1"/>
</dbReference>
<dbReference type="SUPFAM" id="SSF53335">
    <property type="entry name" value="S-adenosyl-L-methionine-dependent methyltransferases"/>
    <property type="match status" value="1"/>
</dbReference>
<dbReference type="Proteomes" id="UP000319342">
    <property type="component" value="Chromosome"/>
</dbReference>
<gene>
    <name evidence="1" type="primary">bioC_2</name>
    <name evidence="1" type="ORF">Pla163_09010</name>
</gene>
<evidence type="ECO:0000313" key="1">
    <source>
        <dbReference type="EMBL" id="QDU83800.1"/>
    </source>
</evidence>
<dbReference type="EC" id="2.1.1.197" evidence="1"/>
<dbReference type="Pfam" id="PF13489">
    <property type="entry name" value="Methyltransf_23"/>
    <property type="match status" value="1"/>
</dbReference>
<evidence type="ECO:0000313" key="2">
    <source>
        <dbReference type="Proteomes" id="UP000319342"/>
    </source>
</evidence>
<dbReference type="AlphaFoldDB" id="A0A518CX42"/>
<dbReference type="GO" id="GO:0032259">
    <property type="term" value="P:methylation"/>
    <property type="evidence" value="ECO:0007669"/>
    <property type="project" value="UniProtKB-KW"/>
</dbReference>
<dbReference type="PANTHER" id="PTHR43861:SF6">
    <property type="entry name" value="METHYLTRANSFERASE TYPE 11"/>
    <property type="match status" value="1"/>
</dbReference>
<dbReference type="EMBL" id="CP036290">
    <property type="protein sequence ID" value="QDU83800.1"/>
    <property type="molecule type" value="Genomic_DNA"/>
</dbReference>
<keyword evidence="1" id="KW-0489">Methyltransferase</keyword>
<keyword evidence="2" id="KW-1185">Reference proteome</keyword>
<keyword evidence="1" id="KW-0808">Transferase</keyword>
<dbReference type="Gene3D" id="3.40.50.150">
    <property type="entry name" value="Vaccinia Virus protein VP39"/>
    <property type="match status" value="1"/>
</dbReference>